<dbReference type="Pfam" id="PF00632">
    <property type="entry name" value="HECT"/>
    <property type="match status" value="1"/>
</dbReference>
<evidence type="ECO:0000256" key="4">
    <source>
        <dbReference type="ARBA" id="ARBA00022679"/>
    </source>
</evidence>
<dbReference type="SUPFAM" id="SSF49562">
    <property type="entry name" value="C2 domain (Calcium/lipid-binding domain, CaLB)"/>
    <property type="match status" value="1"/>
</dbReference>
<evidence type="ECO:0000256" key="6">
    <source>
        <dbReference type="PROSITE-ProRule" id="PRU00104"/>
    </source>
</evidence>
<feature type="compositionally biased region" description="Low complexity" evidence="7">
    <location>
        <begin position="189"/>
        <end position="200"/>
    </location>
</feature>
<dbReference type="CDD" id="cd00201">
    <property type="entry name" value="WW"/>
    <property type="match status" value="3"/>
</dbReference>
<evidence type="ECO:0000259" key="8">
    <source>
        <dbReference type="PROSITE" id="PS50004"/>
    </source>
</evidence>
<name>A0ABQ7S850_9ACAR</name>
<sequence length="1075" mass="121220">MATDHHDQSSHSTRSEEFNLRLTICKCKITAGTLSTLNFFKPDPFVQITVDGRHKYCTNYQKSTFTPVWGERFDIKIRPTSRLDFKVCNHKKSTVIGVHSLDLGPIISRYHGKLYDLRLQLELASPPHKIYKSQTKSIHGYLSIRLDRINVDVSHVVALLPPDTSADVDNSLSTNCDNNAINGDRSINHSSSTHSLTSGLPFQGSSGVTTKHPTEDTPSYFDRDDNSGGNASTSVINLSCQNDASNNNELEESSSSRERISSSSTALNHSGRPHDEPRNSDVTHGNNNPPRPAQRSKHRHRSKPSQDSERPLSIDGQLNDLTLGASDAFNNRPSESIETSVKQASGTTLVPRVSQDNNTSATPSHDNENTQTQLTNSNSVHQATQGAIQNVSAPSTASRAIETVAPNSSLSAADHICSSGNVPAADTNSASRQVGPQNPAIAVVGSPVMQPGVLPDTDEPLPPGWEVRYDIYNRRYYADHNTQTTSWERPPPLPAGWEQRIDPHGRVYYIDHNTRTTTWQRPTPEYMRTYHIWQSQQNQVMRQCQQRFLYYTPLHTMRGNGGTTPITAGPIESNPNASVVSPGQNHPGGVVNMSFSPVYAPSPITSGDNESAACSGENTPGSSSGTPQPYFKPITSPTPGAVAQANPAAQNDPLGDLPSYWEQRTDPSGRVFFVNHKNKTTQWEDPRLQGREANCHRPFKAKLVQFRYLCLFNAPPSHIKITVSRNNIFEDSYHQIIRMPPPELRRRLFITFRGEEGLDYGGVAREWFFLLSHEVLNPMYCLFEYADKNNYSLQINPASSVNPDHLSYFKFIGRFIAMALFHGKFIYSGFTLPFYKRMLGKNLTMKDIESIDPEFYNSLVWIKENSIEECGLELQFAVDYEVLGQIRSHELKEGGAEIQVTDENKEEYVKLMTEWRFTRGQEEQTQAFLDGFNDVIPLEWLHYFDERELELLLCGMQKIDIDDWQQHTIYRHYNRNSKQIIWFWQFVREGMDNEKRARLLQFVTGTCRVPVGGFAELMGSNGPQRFCIEKVGKDNWLPRSHTCFNRLDLPPYKSYEQLVEKLSFAIDETEGFAQE</sequence>
<dbReference type="PROSITE" id="PS50004">
    <property type="entry name" value="C2"/>
    <property type="match status" value="1"/>
</dbReference>
<feature type="domain" description="C2" evidence="8">
    <location>
        <begin position="1"/>
        <end position="128"/>
    </location>
</feature>
<evidence type="ECO:0000256" key="7">
    <source>
        <dbReference type="SAM" id="MobiDB-lite"/>
    </source>
</evidence>
<dbReference type="InterPro" id="IPR036020">
    <property type="entry name" value="WW_dom_sf"/>
</dbReference>
<evidence type="ECO:0000256" key="3">
    <source>
        <dbReference type="ARBA" id="ARBA00012485"/>
    </source>
</evidence>
<dbReference type="Gene3D" id="3.30.2410.10">
    <property type="entry name" value="Hect, E3 ligase catalytic domain"/>
    <property type="match status" value="1"/>
</dbReference>
<feature type="compositionally biased region" description="Basic residues" evidence="7">
    <location>
        <begin position="294"/>
        <end position="303"/>
    </location>
</feature>
<dbReference type="Gene3D" id="3.90.1750.10">
    <property type="entry name" value="Hect, E3 ligase catalytic domains"/>
    <property type="match status" value="1"/>
</dbReference>
<dbReference type="Gene3D" id="3.30.2160.10">
    <property type="entry name" value="Hect, E3 ligase catalytic domain"/>
    <property type="match status" value="1"/>
</dbReference>
<proteinExistence type="predicted"/>
<dbReference type="InterPro" id="IPR050409">
    <property type="entry name" value="E3_ubiq-protein_ligase"/>
</dbReference>
<dbReference type="Gene3D" id="2.60.40.150">
    <property type="entry name" value="C2 domain"/>
    <property type="match status" value="1"/>
</dbReference>
<evidence type="ECO:0000313" key="12">
    <source>
        <dbReference type="Proteomes" id="UP000825002"/>
    </source>
</evidence>
<dbReference type="InterPro" id="IPR035892">
    <property type="entry name" value="C2_domain_sf"/>
</dbReference>
<dbReference type="PROSITE" id="PS50237">
    <property type="entry name" value="HECT"/>
    <property type="match status" value="1"/>
</dbReference>
<dbReference type="InterPro" id="IPR000008">
    <property type="entry name" value="C2_dom"/>
</dbReference>
<dbReference type="SUPFAM" id="SSF56204">
    <property type="entry name" value="Hect, E3 ligase catalytic domain"/>
    <property type="match status" value="1"/>
</dbReference>
<feature type="domain" description="HECT" evidence="10">
    <location>
        <begin position="740"/>
        <end position="1075"/>
    </location>
</feature>
<dbReference type="SUPFAM" id="SSF51045">
    <property type="entry name" value="WW domain"/>
    <property type="match status" value="3"/>
</dbReference>
<feature type="compositionally biased region" description="Polar residues" evidence="7">
    <location>
        <begin position="227"/>
        <end position="244"/>
    </location>
</feature>
<feature type="active site" description="Glycyl thioester intermediate" evidence="6">
    <location>
        <position position="1043"/>
    </location>
</feature>
<dbReference type="SMART" id="SM00239">
    <property type="entry name" value="C2"/>
    <property type="match status" value="1"/>
</dbReference>
<evidence type="ECO:0000256" key="2">
    <source>
        <dbReference type="ARBA" id="ARBA00004906"/>
    </source>
</evidence>
<dbReference type="Pfam" id="PF00168">
    <property type="entry name" value="C2"/>
    <property type="match status" value="1"/>
</dbReference>
<keyword evidence="5 6" id="KW-0833">Ubl conjugation pathway</keyword>
<dbReference type="Gene3D" id="2.20.70.10">
    <property type="match status" value="2"/>
</dbReference>
<evidence type="ECO:0000259" key="10">
    <source>
        <dbReference type="PROSITE" id="PS50237"/>
    </source>
</evidence>
<dbReference type="Pfam" id="PF00397">
    <property type="entry name" value="WW"/>
    <property type="match status" value="3"/>
</dbReference>
<feature type="domain" description="WW" evidence="9">
    <location>
        <begin position="655"/>
        <end position="688"/>
    </location>
</feature>
<dbReference type="InterPro" id="IPR001202">
    <property type="entry name" value="WW_dom"/>
</dbReference>
<reference evidence="11 12" key="1">
    <citation type="submission" date="2020-10" db="EMBL/GenBank/DDBJ databases">
        <authorList>
            <person name="Klimov P.B."/>
            <person name="Dyachkov S.M."/>
            <person name="Chetverikov P.E."/>
        </authorList>
    </citation>
    <scope>NUCLEOTIDE SEQUENCE [LARGE SCALE GENOMIC DNA]</scope>
    <source>
        <strain evidence="11">BMOC 18-1129-001#AD2665</strain>
        <tissue evidence="11">Entire mites</tissue>
    </source>
</reference>
<dbReference type="PANTHER" id="PTHR11254:SF429">
    <property type="entry name" value="E3 UBIQUITIN-PROTEIN LIGASE SU(DX)"/>
    <property type="match status" value="1"/>
</dbReference>
<evidence type="ECO:0000313" key="11">
    <source>
        <dbReference type="EMBL" id="KAG9509581.1"/>
    </source>
</evidence>
<comment type="pathway">
    <text evidence="2">Protein modification; protein ubiquitination.</text>
</comment>
<evidence type="ECO:0000256" key="5">
    <source>
        <dbReference type="ARBA" id="ARBA00022786"/>
    </source>
</evidence>
<keyword evidence="4" id="KW-0808">Transferase</keyword>
<keyword evidence="12" id="KW-1185">Reference proteome</keyword>
<feature type="domain" description="WW" evidence="9">
    <location>
        <begin position="491"/>
        <end position="524"/>
    </location>
</feature>
<protein>
    <recommendedName>
        <fullName evidence="3">HECT-type E3 ubiquitin transferase</fullName>
        <ecNumber evidence="3">2.3.2.26</ecNumber>
    </recommendedName>
</protein>
<dbReference type="EC" id="2.3.2.26" evidence="3"/>
<evidence type="ECO:0000259" key="9">
    <source>
        <dbReference type="PROSITE" id="PS50020"/>
    </source>
</evidence>
<organism evidence="11 12">
    <name type="scientific">Fragariocoptes setiger</name>
    <dbReference type="NCBI Taxonomy" id="1670756"/>
    <lineage>
        <taxon>Eukaryota</taxon>
        <taxon>Metazoa</taxon>
        <taxon>Ecdysozoa</taxon>
        <taxon>Arthropoda</taxon>
        <taxon>Chelicerata</taxon>
        <taxon>Arachnida</taxon>
        <taxon>Acari</taxon>
        <taxon>Acariformes</taxon>
        <taxon>Trombidiformes</taxon>
        <taxon>Prostigmata</taxon>
        <taxon>Eupodina</taxon>
        <taxon>Eriophyoidea</taxon>
        <taxon>Phytoptidae</taxon>
        <taxon>Fragariocoptes</taxon>
    </lineage>
</organism>
<evidence type="ECO:0000256" key="1">
    <source>
        <dbReference type="ARBA" id="ARBA00000885"/>
    </source>
</evidence>
<feature type="compositionally biased region" description="Polar residues" evidence="7">
    <location>
        <begin position="328"/>
        <end position="372"/>
    </location>
</feature>
<dbReference type="EMBL" id="JAIFTH010000411">
    <property type="protein sequence ID" value="KAG9509581.1"/>
    <property type="molecule type" value="Genomic_DNA"/>
</dbReference>
<dbReference type="Proteomes" id="UP000825002">
    <property type="component" value="Unassembled WGS sequence"/>
</dbReference>
<gene>
    <name evidence="11" type="primary">Su(dx)</name>
    <name evidence="11" type="ORF">GZH46_01894</name>
</gene>
<dbReference type="CDD" id="cd00078">
    <property type="entry name" value="HECTc"/>
    <property type="match status" value="1"/>
</dbReference>
<dbReference type="SMART" id="SM00119">
    <property type="entry name" value="HECTc"/>
    <property type="match status" value="1"/>
</dbReference>
<dbReference type="PROSITE" id="PS50020">
    <property type="entry name" value="WW_DOMAIN_2"/>
    <property type="match status" value="3"/>
</dbReference>
<dbReference type="SMART" id="SM00456">
    <property type="entry name" value="WW"/>
    <property type="match status" value="3"/>
</dbReference>
<comment type="catalytic activity">
    <reaction evidence="1">
        <text>S-ubiquitinyl-[E2 ubiquitin-conjugating enzyme]-L-cysteine + [acceptor protein]-L-lysine = [E2 ubiquitin-conjugating enzyme]-L-cysteine + N(6)-ubiquitinyl-[acceptor protein]-L-lysine.</text>
        <dbReference type="EC" id="2.3.2.26"/>
    </reaction>
</comment>
<comment type="caution">
    <text evidence="11">The sequence shown here is derived from an EMBL/GenBank/DDBJ whole genome shotgun (WGS) entry which is preliminary data.</text>
</comment>
<dbReference type="InterPro" id="IPR000569">
    <property type="entry name" value="HECT_dom"/>
</dbReference>
<accession>A0ABQ7S850</accession>
<feature type="compositionally biased region" description="Basic and acidic residues" evidence="7">
    <location>
        <begin position="272"/>
        <end position="281"/>
    </location>
</feature>
<feature type="compositionally biased region" description="Polar residues" evidence="7">
    <location>
        <begin position="616"/>
        <end position="627"/>
    </location>
</feature>
<feature type="domain" description="WW" evidence="9">
    <location>
        <begin position="459"/>
        <end position="492"/>
    </location>
</feature>
<feature type="region of interest" description="Disordered" evidence="7">
    <location>
        <begin position="183"/>
        <end position="372"/>
    </location>
</feature>
<dbReference type="PANTHER" id="PTHR11254">
    <property type="entry name" value="HECT DOMAIN UBIQUITIN-PROTEIN LIGASE"/>
    <property type="match status" value="1"/>
</dbReference>
<dbReference type="PROSITE" id="PS01159">
    <property type="entry name" value="WW_DOMAIN_1"/>
    <property type="match status" value="3"/>
</dbReference>
<feature type="region of interest" description="Disordered" evidence="7">
    <location>
        <begin position="601"/>
        <end position="661"/>
    </location>
</feature>
<dbReference type="InterPro" id="IPR035983">
    <property type="entry name" value="Hect_E3_ubiquitin_ligase"/>
</dbReference>